<sequence length="33" mass="4208">MMREHHVLYFLRSYEVHCWWRAVGRFFVFLYGA</sequence>
<reference evidence="1" key="1">
    <citation type="journal article" date="2015" name="BMC Genomics">
        <title>Diversity of the cell-wall associated genomic island of the archaeon Haloquadratum walsbyi.</title>
        <authorList>
            <person name="Martin-Cuadrado A.B."/>
            <person name="Pasic L."/>
            <person name="Rodriguez-Valera F."/>
        </authorList>
    </citation>
    <scope>NUCLEOTIDE SEQUENCE</scope>
</reference>
<organism evidence="1">
    <name type="scientific">uncultured haloarchaeon</name>
    <dbReference type="NCBI Taxonomy" id="160804"/>
    <lineage>
        <taxon>Archaea</taxon>
        <taxon>Methanobacteriati</taxon>
        <taxon>Methanobacteriota</taxon>
        <taxon>Stenosarchaea group</taxon>
        <taxon>Halobacteria</taxon>
        <taxon>Halobacteriales</taxon>
        <taxon>Halobacteriaceae</taxon>
        <taxon>environmental samples</taxon>
    </lineage>
</organism>
<dbReference type="EMBL" id="KT322176">
    <property type="protein sequence ID" value="AKY04274.1"/>
    <property type="molecule type" value="Genomic_DNA"/>
</dbReference>
<proteinExistence type="predicted"/>
<accession>A0A0K1YBK2</accession>
<protein>
    <submittedName>
        <fullName evidence="1">Uncharacterized protein</fullName>
    </submittedName>
</protein>
<dbReference type="AlphaFoldDB" id="A0A0K1YBK2"/>
<name>A0A0K1YBK2_9EURY</name>
<evidence type="ECO:0000313" key="1">
    <source>
        <dbReference type="EMBL" id="AKY04274.1"/>
    </source>
</evidence>